<protein>
    <submittedName>
        <fullName evidence="10">U6 snRNA-associated Sm-like protein</fullName>
    </submittedName>
</protein>
<evidence type="ECO:0000256" key="2">
    <source>
        <dbReference type="ARBA" id="ARBA00006850"/>
    </source>
</evidence>
<comment type="subcellular location">
    <subcellularLocation>
        <location evidence="1">Nucleus</location>
    </subcellularLocation>
</comment>
<evidence type="ECO:0000256" key="4">
    <source>
        <dbReference type="ARBA" id="ARBA00022728"/>
    </source>
</evidence>
<evidence type="ECO:0000259" key="9">
    <source>
        <dbReference type="PROSITE" id="PS52002"/>
    </source>
</evidence>
<comment type="caution">
    <text evidence="10">The sequence shown here is derived from an EMBL/GenBank/DDBJ whole genome shotgun (WGS) entry which is preliminary data.</text>
</comment>
<evidence type="ECO:0000313" key="11">
    <source>
        <dbReference type="Proteomes" id="UP001558632"/>
    </source>
</evidence>
<keyword evidence="5" id="KW-0694">RNA-binding</keyword>
<keyword evidence="6" id="KW-0508">mRNA splicing</keyword>
<evidence type="ECO:0000256" key="1">
    <source>
        <dbReference type="ARBA" id="ARBA00004123"/>
    </source>
</evidence>
<dbReference type="InterPro" id="IPR010920">
    <property type="entry name" value="LSM_dom_sf"/>
</dbReference>
<gene>
    <name evidence="10" type="ORF">TSPI_09022</name>
</gene>
<dbReference type="SUPFAM" id="SSF50182">
    <property type="entry name" value="Sm-like ribonucleoproteins"/>
    <property type="match status" value="1"/>
</dbReference>
<proteinExistence type="inferred from homology"/>
<dbReference type="PROSITE" id="PS52002">
    <property type="entry name" value="SM"/>
    <property type="match status" value="1"/>
</dbReference>
<evidence type="ECO:0000256" key="6">
    <source>
        <dbReference type="ARBA" id="ARBA00023187"/>
    </source>
</evidence>
<dbReference type="PANTHER" id="PTHR10553">
    <property type="entry name" value="SMALL NUCLEAR RIBONUCLEOPROTEIN"/>
    <property type="match status" value="1"/>
</dbReference>
<comment type="similarity">
    <text evidence="2">Belongs to the snRNP Sm proteins family.</text>
</comment>
<evidence type="ECO:0000256" key="8">
    <source>
        <dbReference type="ARBA" id="ARBA00023274"/>
    </source>
</evidence>
<accession>A0ABR3KPZ9</accession>
<dbReference type="EMBL" id="JBEUSY010000195">
    <property type="protein sequence ID" value="KAL1242708.1"/>
    <property type="molecule type" value="Genomic_DNA"/>
</dbReference>
<evidence type="ECO:0000256" key="5">
    <source>
        <dbReference type="ARBA" id="ARBA00022884"/>
    </source>
</evidence>
<dbReference type="PANTHER" id="PTHR10553:SF5">
    <property type="entry name" value="U6 SNRNA-ASSOCIATED SM-LIKE PROTEIN LSM7"/>
    <property type="match status" value="1"/>
</dbReference>
<dbReference type="CDD" id="cd01729">
    <property type="entry name" value="LSm7"/>
    <property type="match status" value="1"/>
</dbReference>
<dbReference type="InterPro" id="IPR047575">
    <property type="entry name" value="Sm"/>
</dbReference>
<evidence type="ECO:0000256" key="3">
    <source>
        <dbReference type="ARBA" id="ARBA00022664"/>
    </source>
</evidence>
<evidence type="ECO:0000256" key="7">
    <source>
        <dbReference type="ARBA" id="ARBA00023242"/>
    </source>
</evidence>
<organism evidence="10 11">
    <name type="scientific">Trichinella spiralis</name>
    <name type="common">Trichina worm</name>
    <dbReference type="NCBI Taxonomy" id="6334"/>
    <lineage>
        <taxon>Eukaryota</taxon>
        <taxon>Metazoa</taxon>
        <taxon>Ecdysozoa</taxon>
        <taxon>Nematoda</taxon>
        <taxon>Enoplea</taxon>
        <taxon>Dorylaimia</taxon>
        <taxon>Trichinellida</taxon>
        <taxon>Trichinellidae</taxon>
        <taxon>Trichinella</taxon>
    </lineage>
</organism>
<keyword evidence="8" id="KW-0687">Ribonucleoprotein</keyword>
<keyword evidence="7" id="KW-0539">Nucleus</keyword>
<reference evidence="10 11" key="1">
    <citation type="submission" date="2024-07" db="EMBL/GenBank/DDBJ databases">
        <title>Enhanced genomic and transcriptomic resources for Trichinella pseudospiralis and T. spiralis underpin the discovery of pronounced molecular differences between stages and species.</title>
        <authorList>
            <person name="Pasi K.K."/>
            <person name="La Rosa G."/>
            <person name="Gomez-Morales M.A."/>
            <person name="Tosini F."/>
            <person name="Sumanam S."/>
            <person name="Young N.D."/>
            <person name="Chang B.C."/>
            <person name="Robin G.B."/>
        </authorList>
    </citation>
    <scope>NUCLEOTIDE SEQUENCE [LARGE SCALE GENOMIC DNA]</scope>
    <source>
        <strain evidence="10">ISS534</strain>
    </source>
</reference>
<name>A0ABR3KPZ9_TRISP</name>
<dbReference type="InterPro" id="IPR044641">
    <property type="entry name" value="Lsm7/SmG-like"/>
</dbReference>
<keyword evidence="4" id="KW-0747">Spliceosome</keyword>
<feature type="domain" description="Sm" evidence="9">
    <location>
        <begin position="36"/>
        <end position="116"/>
    </location>
</feature>
<dbReference type="InterPro" id="IPR017132">
    <property type="entry name" value="Lsm7"/>
</dbReference>
<keyword evidence="11" id="KW-1185">Reference proteome</keyword>
<sequence>MFSIIFSHICVDVANLCFFQITPFSNMQNREKKKKETVINLSNYIEKALRVKFQGGREITGILKGYDQLLNLVLDNTTEYLPDRQDMSKIGTETRNLGLTIARGTTVLVICPVDGSEQISNPFVTADE</sequence>
<dbReference type="SMART" id="SM00651">
    <property type="entry name" value="Sm"/>
    <property type="match status" value="1"/>
</dbReference>
<dbReference type="InterPro" id="IPR001163">
    <property type="entry name" value="Sm_dom_euk/arc"/>
</dbReference>
<keyword evidence="3" id="KW-0507">mRNA processing</keyword>
<dbReference type="Proteomes" id="UP001558632">
    <property type="component" value="Unassembled WGS sequence"/>
</dbReference>
<evidence type="ECO:0000313" key="10">
    <source>
        <dbReference type="EMBL" id="KAL1242708.1"/>
    </source>
</evidence>
<dbReference type="Gene3D" id="2.30.30.100">
    <property type="match status" value="1"/>
</dbReference>
<dbReference type="Pfam" id="PF01423">
    <property type="entry name" value="LSM"/>
    <property type="match status" value="1"/>
</dbReference>